<dbReference type="PANTHER" id="PTHR30489">
    <property type="entry name" value="LIPOPROTEIN-RELEASING SYSTEM TRANSMEMBRANE PROTEIN LOLE"/>
    <property type="match status" value="1"/>
</dbReference>
<gene>
    <name evidence="10" type="ORF">GD597_18860</name>
</gene>
<evidence type="ECO:0000256" key="5">
    <source>
        <dbReference type="ARBA" id="ARBA00022989"/>
    </source>
</evidence>
<feature type="domain" description="ABC3 transporter permease C-terminal" evidence="8">
    <location>
        <begin position="280"/>
        <end position="406"/>
    </location>
</feature>
<evidence type="ECO:0000256" key="1">
    <source>
        <dbReference type="ARBA" id="ARBA00004651"/>
    </source>
</evidence>
<evidence type="ECO:0000256" key="4">
    <source>
        <dbReference type="ARBA" id="ARBA00022692"/>
    </source>
</evidence>
<organism evidence="10 11">
    <name type="scientific">Limnovirga soli</name>
    <dbReference type="NCBI Taxonomy" id="2656915"/>
    <lineage>
        <taxon>Bacteria</taxon>
        <taxon>Pseudomonadati</taxon>
        <taxon>Bacteroidota</taxon>
        <taxon>Chitinophagia</taxon>
        <taxon>Chitinophagales</taxon>
        <taxon>Chitinophagaceae</taxon>
        <taxon>Limnovirga</taxon>
    </lineage>
</organism>
<evidence type="ECO:0000256" key="2">
    <source>
        <dbReference type="ARBA" id="ARBA00005236"/>
    </source>
</evidence>
<comment type="caution">
    <text evidence="10">The sequence shown here is derived from an EMBL/GenBank/DDBJ whole genome shotgun (WGS) entry which is preliminary data.</text>
</comment>
<evidence type="ECO:0000313" key="11">
    <source>
        <dbReference type="Proteomes" id="UP000598971"/>
    </source>
</evidence>
<name>A0A8J8FKG9_9BACT</name>
<dbReference type="InterPro" id="IPR051447">
    <property type="entry name" value="Lipoprotein-release_system"/>
</dbReference>
<dbReference type="Pfam" id="PF12704">
    <property type="entry name" value="MacB_PCD"/>
    <property type="match status" value="1"/>
</dbReference>
<comment type="similarity">
    <text evidence="2">Belongs to the ABC-4 integral membrane protein family. LolC/E subfamily.</text>
</comment>
<feature type="transmembrane region" description="Helical" evidence="7">
    <location>
        <begin position="325"/>
        <end position="354"/>
    </location>
</feature>
<dbReference type="InterPro" id="IPR003838">
    <property type="entry name" value="ABC3_permease_C"/>
</dbReference>
<sequence length="413" mass="46702">MNVSQFIAKRVAFNSQRTFSRFIIRIATTATALSVAAMILTMAFVNGFQQAISQKVFDFWGHLHVQQYEADKSIVAEETPLQLNDTVVQVLNSMPGIAHIQPFATKSVVLEYNKDIEGVLFKGIDSSYDFNHLQSFLKEGSWIDFKDSLYSRQIMISQPIAKSLQIKVNDTIHVYFISRETASSSVKSLVVKGIYNTGIEEFDKAFAIGDIRLLRRQNNWQHNEIGGYEVFLNDYTEIDSVNEALYNGPNPLPGAWVSKSIKDIYPFIFDWLSIQDVNRNVIFIVMAIIAIINLITCLLILVLERTRMVGILKSIGTSDWHIQRIFLYHATIISCTGIGIGFLVGIGIALLQQYTGFIRLDETAYYVSVAPVNIIWWEVFAVCGLTLVVCFLSLILPTIFVRSIQPVKAIQFR</sequence>
<feature type="transmembrane region" description="Helical" evidence="7">
    <location>
        <begin position="374"/>
        <end position="401"/>
    </location>
</feature>
<evidence type="ECO:0000256" key="3">
    <source>
        <dbReference type="ARBA" id="ARBA00022475"/>
    </source>
</evidence>
<dbReference type="Pfam" id="PF02687">
    <property type="entry name" value="FtsX"/>
    <property type="match status" value="1"/>
</dbReference>
<dbReference type="EMBL" id="WHPF01000016">
    <property type="protein sequence ID" value="NNV57541.1"/>
    <property type="molecule type" value="Genomic_DNA"/>
</dbReference>
<keyword evidence="5 7" id="KW-1133">Transmembrane helix</keyword>
<evidence type="ECO:0000313" key="10">
    <source>
        <dbReference type="EMBL" id="NNV57541.1"/>
    </source>
</evidence>
<dbReference type="RefSeq" id="WP_171609489.1">
    <property type="nucleotide sequence ID" value="NZ_WHPF01000016.1"/>
</dbReference>
<feature type="domain" description="MacB-like periplasmic core" evidence="9">
    <location>
        <begin position="27"/>
        <end position="244"/>
    </location>
</feature>
<evidence type="ECO:0000259" key="9">
    <source>
        <dbReference type="Pfam" id="PF12704"/>
    </source>
</evidence>
<evidence type="ECO:0000256" key="6">
    <source>
        <dbReference type="ARBA" id="ARBA00023136"/>
    </source>
</evidence>
<reference evidence="10" key="1">
    <citation type="submission" date="2019-10" db="EMBL/GenBank/DDBJ databases">
        <title>Draft genome sequence of Panacibacter sp. KCS-6.</title>
        <authorList>
            <person name="Yim K.J."/>
        </authorList>
    </citation>
    <scope>NUCLEOTIDE SEQUENCE</scope>
    <source>
        <strain evidence="10">KCS-6</strain>
    </source>
</reference>
<dbReference type="AlphaFoldDB" id="A0A8J8FKG9"/>
<dbReference type="Proteomes" id="UP000598971">
    <property type="component" value="Unassembled WGS sequence"/>
</dbReference>
<protein>
    <submittedName>
        <fullName evidence="10">FtsX-like permease family protein</fullName>
    </submittedName>
</protein>
<accession>A0A8J8FKG9</accession>
<dbReference type="GO" id="GO:0098797">
    <property type="term" value="C:plasma membrane protein complex"/>
    <property type="evidence" value="ECO:0007669"/>
    <property type="project" value="TreeGrafter"/>
</dbReference>
<proteinExistence type="inferred from homology"/>
<feature type="transmembrane region" description="Helical" evidence="7">
    <location>
        <begin position="281"/>
        <end position="304"/>
    </location>
</feature>
<keyword evidence="4 7" id="KW-0812">Transmembrane</keyword>
<dbReference type="PANTHER" id="PTHR30489:SF0">
    <property type="entry name" value="LIPOPROTEIN-RELEASING SYSTEM TRANSMEMBRANE PROTEIN LOLE"/>
    <property type="match status" value="1"/>
</dbReference>
<keyword evidence="11" id="KW-1185">Reference proteome</keyword>
<keyword evidence="3" id="KW-1003">Cell membrane</keyword>
<dbReference type="GO" id="GO:0044874">
    <property type="term" value="P:lipoprotein localization to outer membrane"/>
    <property type="evidence" value="ECO:0007669"/>
    <property type="project" value="TreeGrafter"/>
</dbReference>
<dbReference type="InterPro" id="IPR025857">
    <property type="entry name" value="MacB_PCD"/>
</dbReference>
<keyword evidence="6 7" id="KW-0472">Membrane</keyword>
<feature type="transmembrane region" description="Helical" evidence="7">
    <location>
        <begin position="22"/>
        <end position="45"/>
    </location>
</feature>
<evidence type="ECO:0000256" key="7">
    <source>
        <dbReference type="SAM" id="Phobius"/>
    </source>
</evidence>
<comment type="subcellular location">
    <subcellularLocation>
        <location evidence="1">Cell membrane</location>
        <topology evidence="1">Multi-pass membrane protein</topology>
    </subcellularLocation>
</comment>
<evidence type="ECO:0000259" key="8">
    <source>
        <dbReference type="Pfam" id="PF02687"/>
    </source>
</evidence>